<protein>
    <submittedName>
        <fullName evidence="2">Uncharacterized protein</fullName>
    </submittedName>
</protein>
<evidence type="ECO:0000313" key="2">
    <source>
        <dbReference type="EMBL" id="KAF9890394.1"/>
    </source>
</evidence>
<dbReference type="Proteomes" id="UP001194746">
    <property type="component" value="Unassembled WGS sequence"/>
</dbReference>
<organism evidence="2 3">
    <name type="scientific">Aspergillus nanangensis</name>
    <dbReference type="NCBI Taxonomy" id="2582783"/>
    <lineage>
        <taxon>Eukaryota</taxon>
        <taxon>Fungi</taxon>
        <taxon>Dikarya</taxon>
        <taxon>Ascomycota</taxon>
        <taxon>Pezizomycotina</taxon>
        <taxon>Eurotiomycetes</taxon>
        <taxon>Eurotiomycetidae</taxon>
        <taxon>Eurotiales</taxon>
        <taxon>Aspergillaceae</taxon>
        <taxon>Aspergillus</taxon>
        <taxon>Aspergillus subgen. Circumdati</taxon>
    </lineage>
</organism>
<dbReference type="SUPFAM" id="SSF53098">
    <property type="entry name" value="Ribonuclease H-like"/>
    <property type="match status" value="1"/>
</dbReference>
<reference evidence="2" key="2">
    <citation type="submission" date="2020-02" db="EMBL/GenBank/DDBJ databases">
        <authorList>
            <person name="Gilchrist C.L.M."/>
            <person name="Chooi Y.-H."/>
        </authorList>
    </citation>
    <scope>NUCLEOTIDE SEQUENCE</scope>
    <source>
        <strain evidence="2">MST-FP2251</strain>
    </source>
</reference>
<accession>A0AAD4CPQ6</accession>
<dbReference type="InterPro" id="IPR012337">
    <property type="entry name" value="RNaseH-like_sf"/>
</dbReference>
<feature type="compositionally biased region" description="Basic and acidic residues" evidence="1">
    <location>
        <begin position="53"/>
        <end position="62"/>
    </location>
</feature>
<evidence type="ECO:0000313" key="3">
    <source>
        <dbReference type="Proteomes" id="UP001194746"/>
    </source>
</evidence>
<evidence type="ECO:0000256" key="1">
    <source>
        <dbReference type="SAM" id="MobiDB-lite"/>
    </source>
</evidence>
<name>A0AAD4CPQ6_ASPNN</name>
<keyword evidence="3" id="KW-1185">Reference proteome</keyword>
<feature type="region of interest" description="Disordered" evidence="1">
    <location>
        <begin position="53"/>
        <end position="76"/>
    </location>
</feature>
<reference evidence="2" key="1">
    <citation type="journal article" date="2019" name="Beilstein J. Org. Chem.">
        <title>Nanangenines: drimane sesquiterpenoids as the dominant metabolite cohort of a novel Australian fungus, Aspergillus nanangensis.</title>
        <authorList>
            <person name="Lacey H.J."/>
            <person name="Gilchrist C.L.M."/>
            <person name="Crombie A."/>
            <person name="Kalaitzis J.A."/>
            <person name="Vuong D."/>
            <person name="Rutledge P.J."/>
            <person name="Turner P."/>
            <person name="Pitt J.I."/>
            <person name="Lacey E."/>
            <person name="Chooi Y.H."/>
            <person name="Piggott A.M."/>
        </authorList>
    </citation>
    <scope>NUCLEOTIDE SEQUENCE</scope>
    <source>
        <strain evidence="2">MST-FP2251</strain>
    </source>
</reference>
<comment type="caution">
    <text evidence="2">The sequence shown here is derived from an EMBL/GenBank/DDBJ whole genome shotgun (WGS) entry which is preliminary data.</text>
</comment>
<proteinExistence type="predicted"/>
<dbReference type="AlphaFoldDB" id="A0AAD4CPQ6"/>
<dbReference type="EMBL" id="VCAU01000027">
    <property type="protein sequence ID" value="KAF9890394.1"/>
    <property type="molecule type" value="Genomic_DNA"/>
</dbReference>
<gene>
    <name evidence="2" type="ORF">FE257_006062</name>
</gene>
<sequence length="374" mass="42779">MVRSRGSRVYFSNTSRTSQPFQLYRLEDFRLSHTISNTCVPFDLIKQVLHSDRSIPSNHDDGSTEDSDSESAKGENMSIFQRRQDLMKRNSIFLLLRSGERIVDGMPRCEYQTCPLPKAASSRYCQIHSTEILRIASNMDRRRTPVDQRSFELRWELSLAEGCDSQLKLLKSYLIESPSCNWIIDFEFLSIREKSPIPIQVSIRQLDGQLLLSTNVDYDMSLAQVIEVASPYTGANMGPFLMRVYGSYRTNGLQPSEIQARIVNMLKYDPAKTNIFCWYSAQDMQCFQRILTGANEVIVERQDHLSCRNFNIINIATLCQKLLPSAWPSMALEIVHAALLQAQSKEVNISLYHNANYDTQAVADIVKAMVELVY</sequence>